<accession>A0A3S2VE66</accession>
<keyword evidence="2" id="KW-0479">Metal-binding</keyword>
<dbReference type="OrthoDB" id="9801938at2"/>
<comment type="similarity">
    <text evidence="2">Belongs to the 5-formyltetrahydrofolate cyclo-ligase family.</text>
</comment>
<dbReference type="Proteomes" id="UP000288587">
    <property type="component" value="Unassembled WGS sequence"/>
</dbReference>
<evidence type="ECO:0000256" key="2">
    <source>
        <dbReference type="RuleBase" id="RU361279"/>
    </source>
</evidence>
<dbReference type="NCBIfam" id="TIGR02727">
    <property type="entry name" value="MTHFS_bact"/>
    <property type="match status" value="1"/>
</dbReference>
<dbReference type="GO" id="GO:0005524">
    <property type="term" value="F:ATP binding"/>
    <property type="evidence" value="ECO:0007669"/>
    <property type="project" value="UniProtKB-KW"/>
</dbReference>
<dbReference type="InterPro" id="IPR002698">
    <property type="entry name" value="FTHF_cligase"/>
</dbReference>
<sequence length="191" mass="19974">MDAIEHENPLPSARAALRTRLKAERQAWLASPAGAQAPAGLAAQLAPVMQQLEPLCLGLYWPLPGEFDAPAYWAAHALPGVSLALPHAEPGGAMQYRAWNGQPPSAKDGMGIPTATGAPADPDVVLVPCLGVTREGLRLGYGGGYFDRWLAANPGVMAVGLAWSVGECAFAAEPHDVPLGVVVTEREVWAP</sequence>
<evidence type="ECO:0000313" key="4">
    <source>
        <dbReference type="Proteomes" id="UP000288587"/>
    </source>
</evidence>
<keyword evidence="1 2" id="KW-0067">ATP-binding</keyword>
<evidence type="ECO:0000313" key="3">
    <source>
        <dbReference type="EMBL" id="RVT84669.1"/>
    </source>
</evidence>
<dbReference type="PIRSF" id="PIRSF006806">
    <property type="entry name" value="FTHF_cligase"/>
    <property type="match status" value="1"/>
</dbReference>
<keyword evidence="1 2" id="KW-0547">Nucleotide-binding</keyword>
<keyword evidence="3" id="KW-0436">Ligase</keyword>
<dbReference type="EC" id="6.3.3.2" evidence="2"/>
<comment type="caution">
    <text evidence="3">The sequence shown here is derived from an EMBL/GenBank/DDBJ whole genome shotgun (WGS) entry which is preliminary data.</text>
</comment>
<feature type="binding site" evidence="1">
    <location>
        <position position="66"/>
    </location>
    <ligand>
        <name>substrate</name>
    </ligand>
</feature>
<dbReference type="InterPro" id="IPR037171">
    <property type="entry name" value="NagB/RpiA_transferase-like"/>
</dbReference>
<dbReference type="GO" id="GO:0030272">
    <property type="term" value="F:5-formyltetrahydrofolate cyclo-ligase activity"/>
    <property type="evidence" value="ECO:0007669"/>
    <property type="project" value="UniProtKB-EC"/>
</dbReference>
<reference evidence="3 4" key="1">
    <citation type="submission" date="2019-01" db="EMBL/GenBank/DDBJ databases">
        <authorList>
            <person name="Chen W.-M."/>
        </authorList>
    </citation>
    <scope>NUCLEOTIDE SEQUENCE [LARGE SCALE GENOMIC DNA]</scope>
    <source>
        <strain evidence="3 4">CCP-18</strain>
    </source>
</reference>
<dbReference type="SUPFAM" id="SSF100950">
    <property type="entry name" value="NagB/RpiA/CoA transferase-like"/>
    <property type="match status" value="1"/>
</dbReference>
<protein>
    <recommendedName>
        <fullName evidence="2">5-formyltetrahydrofolate cyclo-ligase</fullName>
        <ecNumber evidence="2">6.3.3.2</ecNumber>
    </recommendedName>
</protein>
<gene>
    <name evidence="3" type="ORF">EOD73_11050</name>
</gene>
<dbReference type="AlphaFoldDB" id="A0A3S2VE66"/>
<organism evidence="3 4">
    <name type="scientific">Inhella crocodyli</name>
    <dbReference type="NCBI Taxonomy" id="2499851"/>
    <lineage>
        <taxon>Bacteria</taxon>
        <taxon>Pseudomonadati</taxon>
        <taxon>Pseudomonadota</taxon>
        <taxon>Betaproteobacteria</taxon>
        <taxon>Burkholderiales</taxon>
        <taxon>Sphaerotilaceae</taxon>
        <taxon>Inhella</taxon>
    </lineage>
</organism>
<dbReference type="Pfam" id="PF01812">
    <property type="entry name" value="5-FTHF_cyc-lig"/>
    <property type="match status" value="1"/>
</dbReference>
<evidence type="ECO:0000256" key="1">
    <source>
        <dbReference type="PIRSR" id="PIRSR006806-1"/>
    </source>
</evidence>
<dbReference type="RefSeq" id="WP_127683069.1">
    <property type="nucleotide sequence ID" value="NZ_SACM01000003.1"/>
</dbReference>
<feature type="binding site" evidence="1">
    <location>
        <begin position="14"/>
        <end position="18"/>
    </location>
    <ligand>
        <name>ATP</name>
        <dbReference type="ChEBI" id="CHEBI:30616"/>
    </ligand>
</feature>
<dbReference type="Gene3D" id="3.40.50.10420">
    <property type="entry name" value="NagB/RpiA/CoA transferase-like"/>
    <property type="match status" value="1"/>
</dbReference>
<name>A0A3S2VE66_9BURK</name>
<dbReference type="EMBL" id="SACM01000003">
    <property type="protein sequence ID" value="RVT84669.1"/>
    <property type="molecule type" value="Genomic_DNA"/>
</dbReference>
<dbReference type="InterPro" id="IPR024185">
    <property type="entry name" value="FTHF_cligase-like_sf"/>
</dbReference>
<proteinExistence type="inferred from homology"/>
<comment type="catalytic activity">
    <reaction evidence="2">
        <text>(6S)-5-formyl-5,6,7,8-tetrahydrofolate + ATP = (6R)-5,10-methenyltetrahydrofolate + ADP + phosphate</text>
        <dbReference type="Rhea" id="RHEA:10488"/>
        <dbReference type="ChEBI" id="CHEBI:30616"/>
        <dbReference type="ChEBI" id="CHEBI:43474"/>
        <dbReference type="ChEBI" id="CHEBI:57455"/>
        <dbReference type="ChEBI" id="CHEBI:57457"/>
        <dbReference type="ChEBI" id="CHEBI:456216"/>
        <dbReference type="EC" id="6.3.3.2"/>
    </reaction>
</comment>
<dbReference type="GO" id="GO:0046872">
    <property type="term" value="F:metal ion binding"/>
    <property type="evidence" value="ECO:0007669"/>
    <property type="project" value="UniProtKB-KW"/>
</dbReference>
<comment type="cofactor">
    <cofactor evidence="2">
        <name>Mg(2+)</name>
        <dbReference type="ChEBI" id="CHEBI:18420"/>
    </cofactor>
</comment>
<keyword evidence="4" id="KW-1185">Reference proteome</keyword>
<keyword evidence="2" id="KW-0460">Magnesium</keyword>